<evidence type="ECO:0000256" key="3">
    <source>
        <dbReference type="ARBA" id="ARBA00023315"/>
    </source>
</evidence>
<evidence type="ECO:0000256" key="4">
    <source>
        <dbReference type="ARBA" id="ARBA00024732"/>
    </source>
</evidence>
<accession>A0A4Y6U996</accession>
<feature type="binding site" evidence="5">
    <location>
        <begin position="91"/>
        <end position="98"/>
    </location>
    <ligand>
        <name>substrate</name>
    </ligand>
</feature>
<evidence type="ECO:0000313" key="8">
    <source>
        <dbReference type="Proteomes" id="UP000318709"/>
    </source>
</evidence>
<dbReference type="AlphaFoldDB" id="A0A4Y6U996"/>
<dbReference type="Proteomes" id="UP000318709">
    <property type="component" value="Chromosome"/>
</dbReference>
<dbReference type="RefSeq" id="WP_141442593.1">
    <property type="nucleotide sequence ID" value="NZ_CP038231.1"/>
</dbReference>
<dbReference type="SUPFAM" id="SSF55681">
    <property type="entry name" value="Class II aaRS and biotin synthetases"/>
    <property type="match status" value="1"/>
</dbReference>
<evidence type="ECO:0000256" key="5">
    <source>
        <dbReference type="HAMAP-Rule" id="MF_00013"/>
    </source>
</evidence>
<keyword evidence="8" id="KW-1185">Reference proteome</keyword>
<dbReference type="HAMAP" id="MF_00013">
    <property type="entry name" value="LipB"/>
    <property type="match status" value="1"/>
</dbReference>
<dbReference type="PANTHER" id="PTHR10993:SF7">
    <property type="entry name" value="LIPOYLTRANSFERASE 2, MITOCHONDRIAL-RELATED"/>
    <property type="match status" value="1"/>
</dbReference>
<dbReference type="NCBIfam" id="NF010921">
    <property type="entry name" value="PRK14341.1"/>
    <property type="match status" value="1"/>
</dbReference>
<keyword evidence="5" id="KW-0963">Cytoplasm</keyword>
<organism evidence="7 8">
    <name type="scientific">Formicincola oecophyllae</name>
    <dbReference type="NCBI Taxonomy" id="2558361"/>
    <lineage>
        <taxon>Bacteria</taxon>
        <taxon>Pseudomonadati</taxon>
        <taxon>Pseudomonadota</taxon>
        <taxon>Alphaproteobacteria</taxon>
        <taxon>Acetobacterales</taxon>
        <taxon>Acetobacteraceae</taxon>
        <taxon>Formicincola</taxon>
    </lineage>
</organism>
<dbReference type="EMBL" id="CP038231">
    <property type="protein sequence ID" value="QDH12951.1"/>
    <property type="molecule type" value="Genomic_DNA"/>
</dbReference>
<dbReference type="NCBIfam" id="TIGR00214">
    <property type="entry name" value="lipB"/>
    <property type="match status" value="1"/>
</dbReference>
<dbReference type="InterPro" id="IPR020605">
    <property type="entry name" value="Octanoyltransferase_CS"/>
</dbReference>
<dbReference type="PANTHER" id="PTHR10993">
    <property type="entry name" value="OCTANOYLTRANSFERASE"/>
    <property type="match status" value="1"/>
</dbReference>
<reference evidence="7 8" key="1">
    <citation type="submission" date="2019-03" db="EMBL/GenBank/DDBJ databases">
        <title>The complete genome sequence of Swingsia_sp. F3b2 LMG30590(T).</title>
        <authorList>
            <person name="Chua K.-O."/>
            <person name="Chan K.-G."/>
            <person name="See-Too W.-S."/>
        </authorList>
    </citation>
    <scope>NUCLEOTIDE SEQUENCE [LARGE SCALE GENOMIC DNA]</scope>
    <source>
        <strain evidence="7 8">F3b2</strain>
    </source>
</reference>
<feature type="domain" description="BPL/LPL catalytic" evidence="6">
    <location>
        <begin position="52"/>
        <end position="242"/>
    </location>
</feature>
<name>A0A4Y6U996_9PROT</name>
<dbReference type="KEGG" id="swf:E3E12_00630"/>
<dbReference type="InterPro" id="IPR000544">
    <property type="entry name" value="Octanoyltransferase"/>
</dbReference>
<dbReference type="InterPro" id="IPR004143">
    <property type="entry name" value="BPL_LPL_catalytic"/>
</dbReference>
<dbReference type="EC" id="2.3.1.181" evidence="5"/>
<feature type="binding site" evidence="5">
    <location>
        <begin position="169"/>
        <end position="171"/>
    </location>
    <ligand>
        <name>substrate</name>
    </ligand>
</feature>
<keyword evidence="3 5" id="KW-0012">Acyltransferase</keyword>
<keyword evidence="2 5" id="KW-0808">Transferase</keyword>
<dbReference type="GO" id="GO:0005737">
    <property type="term" value="C:cytoplasm"/>
    <property type="evidence" value="ECO:0007669"/>
    <property type="project" value="UniProtKB-SubCell"/>
</dbReference>
<gene>
    <name evidence="5 7" type="primary">lipB</name>
    <name evidence="7" type="ORF">E3E12_00630</name>
</gene>
<comment type="miscellaneous">
    <text evidence="5">In the reaction, the free carboxyl group of octanoic acid is attached via an amide linkage to the epsilon-amino group of a specific lysine residue of lipoyl domains of lipoate-dependent enzymes.</text>
</comment>
<evidence type="ECO:0000256" key="1">
    <source>
        <dbReference type="ARBA" id="ARBA00004821"/>
    </source>
</evidence>
<feature type="active site" description="Acyl-thioester intermediate" evidence="5">
    <location>
        <position position="200"/>
    </location>
</feature>
<dbReference type="OrthoDB" id="9787061at2"/>
<dbReference type="GO" id="GO:0009249">
    <property type="term" value="P:protein lipoylation"/>
    <property type="evidence" value="ECO:0007669"/>
    <property type="project" value="InterPro"/>
</dbReference>
<dbReference type="CDD" id="cd16444">
    <property type="entry name" value="LipB"/>
    <property type="match status" value="1"/>
</dbReference>
<comment type="pathway">
    <text evidence="1 5">Protein modification; protein lipoylation via endogenous pathway; protein N(6)-(lipoyl)lysine from octanoyl-[acyl-carrier-protein]: step 1/2.</text>
</comment>
<dbReference type="GO" id="GO:0033819">
    <property type="term" value="F:lipoyl(octanoyl) transferase activity"/>
    <property type="evidence" value="ECO:0007669"/>
    <property type="project" value="UniProtKB-EC"/>
</dbReference>
<comment type="similarity">
    <text evidence="5">Belongs to the LipB family.</text>
</comment>
<evidence type="ECO:0000313" key="7">
    <source>
        <dbReference type="EMBL" id="QDH12951.1"/>
    </source>
</evidence>
<sequence length="246" mass="26548">MIFPFSNPVPSIAPAAGPLWWKAFQPIAYPCALEAMGRHVRAMAETRGPTQAPQGEAVWMLEHPPLYTAGTSAKPEHLMNQQRHPTFQAGRGGQWTYHGPGQRVIYAMLDLTRPHGSVAARDIRAYVQGLERWLVAALGRLGVVAFTREGRVGVWCQDPATGQESKIAALGVRVSRWVSWHGVSLNVAPCLEDFTGIVPCGLADYGVTSLARFHPTLPAAALMAAADEALLASWPGVFGPEQPPLA</sequence>
<comment type="subcellular location">
    <subcellularLocation>
        <location evidence="5">Cytoplasm</location>
    </subcellularLocation>
</comment>
<dbReference type="InterPro" id="IPR045864">
    <property type="entry name" value="aa-tRNA-synth_II/BPL/LPL"/>
</dbReference>
<proteinExistence type="inferred from homology"/>
<dbReference type="PROSITE" id="PS51733">
    <property type="entry name" value="BPL_LPL_CATALYTIC"/>
    <property type="match status" value="1"/>
</dbReference>
<feature type="binding site" evidence="5">
    <location>
        <begin position="182"/>
        <end position="184"/>
    </location>
    <ligand>
        <name>substrate</name>
    </ligand>
</feature>
<dbReference type="PROSITE" id="PS01313">
    <property type="entry name" value="LIPB"/>
    <property type="match status" value="1"/>
</dbReference>
<dbReference type="Pfam" id="PF21948">
    <property type="entry name" value="LplA-B_cat"/>
    <property type="match status" value="1"/>
</dbReference>
<protein>
    <recommendedName>
        <fullName evidence="5">Octanoyltransferase</fullName>
        <ecNumber evidence="5">2.3.1.181</ecNumber>
    </recommendedName>
    <alternativeName>
        <fullName evidence="5">Lipoate-protein ligase B</fullName>
    </alternativeName>
    <alternativeName>
        <fullName evidence="5">Lipoyl/octanoyl transferase</fullName>
    </alternativeName>
    <alternativeName>
        <fullName evidence="5">Octanoyl-[acyl-carrier-protein]-protein N-octanoyltransferase</fullName>
    </alternativeName>
</protein>
<evidence type="ECO:0000256" key="2">
    <source>
        <dbReference type="ARBA" id="ARBA00022679"/>
    </source>
</evidence>
<evidence type="ECO:0000259" key="6">
    <source>
        <dbReference type="PROSITE" id="PS51733"/>
    </source>
</evidence>
<dbReference type="Gene3D" id="3.30.930.10">
    <property type="entry name" value="Bira Bifunctional Protein, Domain 2"/>
    <property type="match status" value="1"/>
</dbReference>
<feature type="site" description="Lowers pKa of active site Cys" evidence="5">
    <location>
        <position position="166"/>
    </location>
</feature>
<comment type="function">
    <text evidence="4 5">Catalyzes the transfer of endogenously produced octanoic acid from octanoyl-acyl-carrier-protein onto the lipoyl domains of lipoate-dependent enzymes. Lipoyl-ACP can also act as a substrate although octanoyl-ACP is likely to be the physiological substrate.</text>
</comment>
<dbReference type="UniPathway" id="UPA00538">
    <property type="reaction ID" value="UER00592"/>
</dbReference>
<comment type="catalytic activity">
    <reaction evidence="5">
        <text>octanoyl-[ACP] + L-lysyl-[protein] = N(6)-octanoyl-L-lysyl-[protein] + holo-[ACP] + H(+)</text>
        <dbReference type="Rhea" id="RHEA:17665"/>
        <dbReference type="Rhea" id="RHEA-COMP:9636"/>
        <dbReference type="Rhea" id="RHEA-COMP:9685"/>
        <dbReference type="Rhea" id="RHEA-COMP:9752"/>
        <dbReference type="Rhea" id="RHEA-COMP:9928"/>
        <dbReference type="ChEBI" id="CHEBI:15378"/>
        <dbReference type="ChEBI" id="CHEBI:29969"/>
        <dbReference type="ChEBI" id="CHEBI:64479"/>
        <dbReference type="ChEBI" id="CHEBI:78463"/>
        <dbReference type="ChEBI" id="CHEBI:78809"/>
        <dbReference type="EC" id="2.3.1.181"/>
    </reaction>
</comment>